<keyword evidence="4" id="KW-1185">Reference proteome</keyword>
<accession>A0AAN7M651</accession>
<dbReference type="Proteomes" id="UP001346149">
    <property type="component" value="Unassembled WGS sequence"/>
</dbReference>
<sequence length="98" mass="11173">MQLPLINYPDIASNGLDYSDIQHLINYDMPAEIENQVHRIGRTGRCGKTGIATTINKNQSETTLLHLKHLLQEANQNANRSSMKAYEYKHFRMTITGN</sequence>
<dbReference type="AlphaFoldDB" id="A0AAN7M651"/>
<dbReference type="PROSITE" id="PS51194">
    <property type="entry name" value="HELICASE_CTER"/>
    <property type="match status" value="1"/>
</dbReference>
<organism evidence="3 4">
    <name type="scientific">Trapa natans</name>
    <name type="common">Water chestnut</name>
    <dbReference type="NCBI Taxonomy" id="22666"/>
    <lineage>
        <taxon>Eukaryota</taxon>
        <taxon>Viridiplantae</taxon>
        <taxon>Streptophyta</taxon>
        <taxon>Embryophyta</taxon>
        <taxon>Tracheophyta</taxon>
        <taxon>Spermatophyta</taxon>
        <taxon>Magnoliopsida</taxon>
        <taxon>eudicotyledons</taxon>
        <taxon>Gunneridae</taxon>
        <taxon>Pentapetalae</taxon>
        <taxon>rosids</taxon>
        <taxon>malvids</taxon>
        <taxon>Myrtales</taxon>
        <taxon>Lythraceae</taxon>
        <taxon>Trapa</taxon>
    </lineage>
</organism>
<dbReference type="PANTHER" id="PTHR47958">
    <property type="entry name" value="ATP-DEPENDENT RNA HELICASE DBP3"/>
    <property type="match status" value="1"/>
</dbReference>
<reference evidence="3 4" key="1">
    <citation type="journal article" date="2023" name="Hortic Res">
        <title>Pangenome of water caltrop reveals structural variations and asymmetric subgenome divergence after allopolyploidization.</title>
        <authorList>
            <person name="Zhang X."/>
            <person name="Chen Y."/>
            <person name="Wang L."/>
            <person name="Yuan Y."/>
            <person name="Fang M."/>
            <person name="Shi L."/>
            <person name="Lu R."/>
            <person name="Comes H.P."/>
            <person name="Ma Y."/>
            <person name="Chen Y."/>
            <person name="Huang G."/>
            <person name="Zhou Y."/>
            <person name="Zheng Z."/>
            <person name="Qiu Y."/>
        </authorList>
    </citation>
    <scope>NUCLEOTIDE SEQUENCE [LARGE SCALE GENOMIC DNA]</scope>
    <source>
        <strain evidence="3">F231</strain>
    </source>
</reference>
<dbReference type="SUPFAM" id="SSF52540">
    <property type="entry name" value="P-loop containing nucleoside triphosphate hydrolases"/>
    <property type="match status" value="1"/>
</dbReference>
<dbReference type="Gene3D" id="3.40.50.300">
    <property type="entry name" value="P-loop containing nucleotide triphosphate hydrolases"/>
    <property type="match status" value="1"/>
</dbReference>
<feature type="domain" description="Helicase C-terminal" evidence="2">
    <location>
        <begin position="1"/>
        <end position="89"/>
    </location>
</feature>
<name>A0AAN7M651_TRANT</name>
<evidence type="ECO:0000259" key="2">
    <source>
        <dbReference type="PROSITE" id="PS51194"/>
    </source>
</evidence>
<gene>
    <name evidence="3" type="ORF">SAY86_017349</name>
</gene>
<dbReference type="GO" id="GO:0003723">
    <property type="term" value="F:RNA binding"/>
    <property type="evidence" value="ECO:0007669"/>
    <property type="project" value="UniProtKB-KW"/>
</dbReference>
<protein>
    <recommendedName>
        <fullName evidence="2">Helicase C-terminal domain-containing protein</fullName>
    </recommendedName>
</protein>
<dbReference type="InterPro" id="IPR027417">
    <property type="entry name" value="P-loop_NTPase"/>
</dbReference>
<dbReference type="Pfam" id="PF00271">
    <property type="entry name" value="Helicase_C"/>
    <property type="match status" value="1"/>
</dbReference>
<evidence type="ECO:0000313" key="4">
    <source>
        <dbReference type="Proteomes" id="UP001346149"/>
    </source>
</evidence>
<keyword evidence="1" id="KW-0694">RNA-binding</keyword>
<evidence type="ECO:0000313" key="3">
    <source>
        <dbReference type="EMBL" id="KAK4790045.1"/>
    </source>
</evidence>
<comment type="caution">
    <text evidence="3">The sequence shown here is derived from an EMBL/GenBank/DDBJ whole genome shotgun (WGS) entry which is preliminary data.</text>
</comment>
<evidence type="ECO:0000256" key="1">
    <source>
        <dbReference type="ARBA" id="ARBA00022884"/>
    </source>
</evidence>
<dbReference type="InterPro" id="IPR001650">
    <property type="entry name" value="Helicase_C-like"/>
</dbReference>
<dbReference type="EMBL" id="JAXQNO010000010">
    <property type="protein sequence ID" value="KAK4790045.1"/>
    <property type="molecule type" value="Genomic_DNA"/>
</dbReference>
<proteinExistence type="predicted"/>